<dbReference type="PANTHER" id="PTHR43081">
    <property type="entry name" value="ADENYLATE CYCLASE, TERMINAL-DIFFERENTIATION SPECIFIC-RELATED"/>
    <property type="match status" value="1"/>
</dbReference>
<dbReference type="PROSITE" id="PS50125">
    <property type="entry name" value="GUANYLATE_CYCLASE_2"/>
    <property type="match status" value="1"/>
</dbReference>
<dbReference type="SMART" id="SM00044">
    <property type="entry name" value="CYCc"/>
    <property type="match status" value="1"/>
</dbReference>
<protein>
    <recommendedName>
        <fullName evidence="2">Guanylate cyclase domain-containing protein</fullName>
    </recommendedName>
</protein>
<keyword evidence="1" id="KW-1133">Transmembrane helix</keyword>
<dbReference type="PANTHER" id="PTHR43081:SF1">
    <property type="entry name" value="ADENYLATE CYCLASE, TERMINAL-DIFFERENTIATION SPECIFIC"/>
    <property type="match status" value="1"/>
</dbReference>
<gene>
    <name evidence="3" type="ORF">METZ01_LOCUS55119</name>
</gene>
<dbReference type="AlphaFoldDB" id="A0A381SDW8"/>
<evidence type="ECO:0000313" key="3">
    <source>
        <dbReference type="EMBL" id="SVA02265.1"/>
    </source>
</evidence>
<dbReference type="InterPro" id="IPR001054">
    <property type="entry name" value="A/G_cyclase"/>
</dbReference>
<sequence>MIKILTKTWAVYLTLIILLGIYISNPILLQSAKLNTFDFYQTFGKNYESKSLVLVDISDKALEKNGQWPWKRDLLGRVIINAYKNGAALVVLQVVFPHKDRLGGDEMFLKMISKYPIILTETDTVKNLISISRKAIAIGNVSAPVDIDGTIRKLPLDKSIPEVILKVINAKTLAEDTIWIDFRHNIPRIDYTDKDWSSVKGKIVFIGTTFQGSTFVTTPDGLKNTHEIMAISTETLLSGNFISRPYWLPYGELAFIILGALFFLIVIPRCGVMWSAIWYVGYLFDLSLASSYLWVNHLYLTDWFSPLVIGSVVWGQLTYNNYSKENKLRLQIKKQFEHYLSPDMVKKLQKNPSLLKLGGERKEMTFLFSDIRGFTPISESMKGNPEKLTKYVNKFLTAMTDIILKNGGTIDKYMGDCIMAFWNAPLDNPNHQRLAVLSASQMKKTVEEMNKSGEFDPPLKIGIGINTGECLVGNMGSEQRFDYSVIGDAVNLASRLEGKSKDFDTTIVISQHTAEGIDFVPLARPDGFKFYKLGISTVKGKKEKVNCFSIK</sequence>
<dbReference type="CDD" id="cd07302">
    <property type="entry name" value="CHD"/>
    <property type="match status" value="1"/>
</dbReference>
<dbReference type="InterPro" id="IPR050697">
    <property type="entry name" value="Adenylyl/Guanylyl_Cyclase_3/4"/>
</dbReference>
<proteinExistence type="predicted"/>
<evidence type="ECO:0000256" key="1">
    <source>
        <dbReference type="SAM" id="Phobius"/>
    </source>
</evidence>
<dbReference type="Pfam" id="PF00211">
    <property type="entry name" value="Guanylate_cyc"/>
    <property type="match status" value="1"/>
</dbReference>
<feature type="transmembrane region" description="Helical" evidence="1">
    <location>
        <begin position="279"/>
        <end position="297"/>
    </location>
</feature>
<dbReference type="EMBL" id="UINC01002988">
    <property type="protein sequence ID" value="SVA02265.1"/>
    <property type="molecule type" value="Genomic_DNA"/>
</dbReference>
<organism evidence="3">
    <name type="scientific">marine metagenome</name>
    <dbReference type="NCBI Taxonomy" id="408172"/>
    <lineage>
        <taxon>unclassified sequences</taxon>
        <taxon>metagenomes</taxon>
        <taxon>ecological metagenomes</taxon>
    </lineage>
</organism>
<feature type="transmembrane region" description="Helical" evidence="1">
    <location>
        <begin position="9"/>
        <end position="29"/>
    </location>
</feature>
<dbReference type="GO" id="GO:0035556">
    <property type="term" value="P:intracellular signal transduction"/>
    <property type="evidence" value="ECO:0007669"/>
    <property type="project" value="InterPro"/>
</dbReference>
<dbReference type="Pfam" id="PF05226">
    <property type="entry name" value="CHASE2"/>
    <property type="match status" value="1"/>
</dbReference>
<keyword evidence="1" id="KW-0472">Membrane</keyword>
<keyword evidence="1" id="KW-0812">Transmembrane</keyword>
<dbReference type="Gene3D" id="3.30.70.1230">
    <property type="entry name" value="Nucleotide cyclase"/>
    <property type="match status" value="1"/>
</dbReference>
<reference evidence="3" key="1">
    <citation type="submission" date="2018-05" db="EMBL/GenBank/DDBJ databases">
        <authorList>
            <person name="Lanie J.A."/>
            <person name="Ng W.-L."/>
            <person name="Kazmierczak K.M."/>
            <person name="Andrzejewski T.M."/>
            <person name="Davidsen T.M."/>
            <person name="Wayne K.J."/>
            <person name="Tettelin H."/>
            <person name="Glass J.I."/>
            <person name="Rusch D."/>
            <person name="Podicherti R."/>
            <person name="Tsui H.-C.T."/>
            <person name="Winkler M.E."/>
        </authorList>
    </citation>
    <scope>NUCLEOTIDE SEQUENCE</scope>
</reference>
<dbReference type="SMART" id="SM01080">
    <property type="entry name" value="CHASE2"/>
    <property type="match status" value="1"/>
</dbReference>
<dbReference type="SUPFAM" id="SSF55073">
    <property type="entry name" value="Nucleotide cyclase"/>
    <property type="match status" value="1"/>
</dbReference>
<accession>A0A381SDW8</accession>
<evidence type="ECO:0000259" key="2">
    <source>
        <dbReference type="PROSITE" id="PS50125"/>
    </source>
</evidence>
<dbReference type="InterPro" id="IPR007890">
    <property type="entry name" value="CHASE2"/>
</dbReference>
<name>A0A381SDW8_9ZZZZ</name>
<feature type="domain" description="Guanylate cyclase" evidence="2">
    <location>
        <begin position="365"/>
        <end position="497"/>
    </location>
</feature>
<feature type="transmembrane region" description="Helical" evidence="1">
    <location>
        <begin position="247"/>
        <end position="267"/>
    </location>
</feature>
<dbReference type="InterPro" id="IPR029787">
    <property type="entry name" value="Nucleotide_cyclase"/>
</dbReference>
<dbReference type="GO" id="GO:0006171">
    <property type="term" value="P:cAMP biosynthetic process"/>
    <property type="evidence" value="ECO:0007669"/>
    <property type="project" value="TreeGrafter"/>
</dbReference>